<keyword evidence="3" id="KW-0238">DNA-binding</keyword>
<gene>
    <name evidence="5" type="ordered locus">DNO_0781</name>
</gene>
<sequence>MLIEELLVAWGEWSRKDVLPARPRCFIAAFCRRSARDADDSVELDDEACEQINEGLMVLRGNHQRIHDVLISRYLYNEYNDKAVAKRHGISESTVKDYRRRGHLFLEGWLCSCSQRSE</sequence>
<reference evidence="5 6" key="1">
    <citation type="journal article" date="2007" name="Nat. Biotechnol.">
        <title>Genome sequence and identification of candidate vaccine antigens from the animal pathogen Dichelobacter nodosus.</title>
        <authorList>
            <person name="Myers G.S."/>
            <person name="Parker D."/>
            <person name="Al-Hasani K."/>
            <person name="Kennan R.M."/>
            <person name="Seemann T."/>
            <person name="Ren Q."/>
            <person name="Badger J.H."/>
            <person name="Selengut J.D."/>
            <person name="Deboy R.T."/>
            <person name="Tettelin H."/>
            <person name="Boyce J.D."/>
            <person name="McCarl V.P."/>
            <person name="Han X."/>
            <person name="Nelson W.C."/>
            <person name="Madupu R."/>
            <person name="Mohamoud Y."/>
            <person name="Holley T."/>
            <person name="Fedorova N."/>
            <person name="Khouri H."/>
            <person name="Bottomley S.P."/>
            <person name="Whittington R.J."/>
            <person name="Adler B."/>
            <person name="Songer J.G."/>
            <person name="Rood J.I."/>
            <person name="Paulsen I.T."/>
        </authorList>
    </citation>
    <scope>NUCLEOTIDE SEQUENCE [LARGE SCALE GENOMIC DNA]</scope>
    <source>
        <strain evidence="5 6">VCS1703A</strain>
    </source>
</reference>
<evidence type="ECO:0000256" key="1">
    <source>
        <dbReference type="ARBA" id="ARBA00010234"/>
    </source>
</evidence>
<comment type="similarity">
    <text evidence="1">Belongs to the phage antitermination Q type 1 family.</text>
</comment>
<evidence type="ECO:0000313" key="5">
    <source>
        <dbReference type="EMBL" id="ABQ14227.1"/>
    </source>
</evidence>
<evidence type="ECO:0000256" key="3">
    <source>
        <dbReference type="ARBA" id="ARBA00023125"/>
    </source>
</evidence>
<proteinExistence type="inferred from homology"/>
<evidence type="ECO:0000256" key="4">
    <source>
        <dbReference type="ARBA" id="ARBA00023163"/>
    </source>
</evidence>
<evidence type="ECO:0000313" key="6">
    <source>
        <dbReference type="Proteomes" id="UP000000248"/>
    </source>
</evidence>
<evidence type="ECO:0000256" key="2">
    <source>
        <dbReference type="ARBA" id="ARBA00023015"/>
    </source>
</evidence>
<organism evidence="5 6">
    <name type="scientific">Dichelobacter nodosus (strain VCS1703A)</name>
    <dbReference type="NCBI Taxonomy" id="246195"/>
    <lineage>
        <taxon>Bacteria</taxon>
        <taxon>Pseudomonadati</taxon>
        <taxon>Pseudomonadota</taxon>
        <taxon>Gammaproteobacteria</taxon>
        <taxon>Cardiobacteriales</taxon>
        <taxon>Cardiobacteriaceae</taxon>
        <taxon>Dichelobacter</taxon>
    </lineage>
</organism>
<dbReference type="Pfam" id="PF06530">
    <property type="entry name" value="Phage_antitermQ"/>
    <property type="match status" value="1"/>
</dbReference>
<name>A5EUW5_DICNV</name>
<dbReference type="KEGG" id="dno:DNO_0781"/>
<protein>
    <submittedName>
        <fullName evidence="5">Uncharacterized protein</fullName>
    </submittedName>
</protein>
<dbReference type="HOGENOM" id="CLU_2069358_0_0_6"/>
<dbReference type="EMBL" id="CP000513">
    <property type="protein sequence ID" value="ABQ14227.1"/>
    <property type="molecule type" value="Genomic_DNA"/>
</dbReference>
<dbReference type="RefSeq" id="WP_012031106.1">
    <property type="nucleotide sequence ID" value="NC_009446.1"/>
</dbReference>
<keyword evidence="6" id="KW-1185">Reference proteome</keyword>
<dbReference type="InterPro" id="IPR013324">
    <property type="entry name" value="RNA_pol_sigma_r3/r4-like"/>
</dbReference>
<dbReference type="GO" id="GO:0060567">
    <property type="term" value="P:negative regulation of termination of DNA-templated transcription"/>
    <property type="evidence" value="ECO:0007669"/>
    <property type="project" value="InterPro"/>
</dbReference>
<dbReference type="STRING" id="246195.DNO_0781"/>
<keyword evidence="2" id="KW-0805">Transcription regulation</keyword>
<dbReference type="GO" id="GO:0003677">
    <property type="term" value="F:DNA binding"/>
    <property type="evidence" value="ECO:0007669"/>
    <property type="project" value="UniProtKB-KW"/>
</dbReference>
<accession>A5EUW5</accession>
<dbReference type="SUPFAM" id="SSF88659">
    <property type="entry name" value="Sigma3 and sigma4 domains of RNA polymerase sigma factors"/>
    <property type="match status" value="1"/>
</dbReference>
<dbReference type="AlphaFoldDB" id="A5EUW5"/>
<dbReference type="Proteomes" id="UP000000248">
    <property type="component" value="Chromosome"/>
</dbReference>
<keyword evidence="4" id="KW-0804">Transcription</keyword>
<dbReference type="InterPro" id="IPR010534">
    <property type="entry name" value="Phage_933W_GpQ"/>
</dbReference>